<evidence type="ECO:0000256" key="2">
    <source>
        <dbReference type="ARBA" id="ARBA00004123"/>
    </source>
</evidence>
<dbReference type="EMBL" id="LUGH01001482">
    <property type="protein sequence ID" value="OBZ81065.1"/>
    <property type="molecule type" value="Genomic_DNA"/>
</dbReference>
<organism evidence="9 10">
    <name type="scientific">Choanephora cucurbitarum</name>
    <dbReference type="NCBI Taxonomy" id="101091"/>
    <lineage>
        <taxon>Eukaryota</taxon>
        <taxon>Fungi</taxon>
        <taxon>Fungi incertae sedis</taxon>
        <taxon>Mucoromycota</taxon>
        <taxon>Mucoromycotina</taxon>
        <taxon>Mucoromycetes</taxon>
        <taxon>Mucorales</taxon>
        <taxon>Mucorineae</taxon>
        <taxon>Choanephoraceae</taxon>
        <taxon>Choanephoroideae</taxon>
        <taxon>Choanephora</taxon>
    </lineage>
</organism>
<protein>
    <recommendedName>
        <fullName evidence="8">DDE Tnp4 domain-containing protein</fullName>
    </recommendedName>
</protein>
<comment type="caution">
    <text evidence="9">The sequence shown here is derived from an EMBL/GenBank/DDBJ whole genome shotgun (WGS) entry which is preliminary data.</text>
</comment>
<keyword evidence="4" id="KW-0540">Nuclease</keyword>
<dbReference type="GO" id="GO:0046872">
    <property type="term" value="F:metal ion binding"/>
    <property type="evidence" value="ECO:0007669"/>
    <property type="project" value="UniProtKB-KW"/>
</dbReference>
<dbReference type="Pfam" id="PF13359">
    <property type="entry name" value="DDE_Tnp_4"/>
    <property type="match status" value="1"/>
</dbReference>
<sequence>MKIRLVCTGWAGSTHDARVFANSPLMEDTSAYFDPNEYILADSAYPCLPHIVPAYRKTSLNGDSDNTRFNKKHSRLRVKVEHCIGLLKTRWMSLRVIRRVIKNETDAAYLCLWIRTCVVLHNLLIGESDDGFQLEDTEAAPFAPGIFATRSSMPGLSRREEVKYCVLNAQNHQ</sequence>
<dbReference type="OrthoDB" id="2276543at2759"/>
<comment type="similarity">
    <text evidence="3">Belongs to the HARBI1 family.</text>
</comment>
<evidence type="ECO:0000313" key="10">
    <source>
        <dbReference type="Proteomes" id="UP000093000"/>
    </source>
</evidence>
<feature type="domain" description="DDE Tnp4" evidence="8">
    <location>
        <begin position="2"/>
        <end position="122"/>
    </location>
</feature>
<proteinExistence type="inferred from homology"/>
<keyword evidence="10" id="KW-1185">Reference proteome</keyword>
<keyword evidence="5" id="KW-0479">Metal-binding</keyword>
<evidence type="ECO:0000256" key="1">
    <source>
        <dbReference type="ARBA" id="ARBA00001968"/>
    </source>
</evidence>
<evidence type="ECO:0000259" key="8">
    <source>
        <dbReference type="Pfam" id="PF13359"/>
    </source>
</evidence>
<keyword evidence="6" id="KW-0378">Hydrolase</keyword>
<evidence type="ECO:0000256" key="3">
    <source>
        <dbReference type="ARBA" id="ARBA00006958"/>
    </source>
</evidence>
<keyword evidence="7" id="KW-0539">Nucleus</keyword>
<dbReference type="AlphaFoldDB" id="A0A1C7MVZ6"/>
<dbReference type="PANTHER" id="PTHR22930:SF85">
    <property type="entry name" value="GH03217P-RELATED"/>
    <property type="match status" value="1"/>
</dbReference>
<evidence type="ECO:0000256" key="5">
    <source>
        <dbReference type="ARBA" id="ARBA00022723"/>
    </source>
</evidence>
<evidence type="ECO:0000256" key="4">
    <source>
        <dbReference type="ARBA" id="ARBA00022722"/>
    </source>
</evidence>
<dbReference type="GO" id="GO:0016787">
    <property type="term" value="F:hydrolase activity"/>
    <property type="evidence" value="ECO:0007669"/>
    <property type="project" value="UniProtKB-KW"/>
</dbReference>
<dbReference type="GO" id="GO:0005634">
    <property type="term" value="C:nucleus"/>
    <property type="evidence" value="ECO:0007669"/>
    <property type="project" value="UniProtKB-SubCell"/>
</dbReference>
<accession>A0A1C7MVZ6</accession>
<evidence type="ECO:0000256" key="7">
    <source>
        <dbReference type="ARBA" id="ARBA00023242"/>
    </source>
</evidence>
<gene>
    <name evidence="9" type="ORF">A0J61_10886</name>
</gene>
<dbReference type="InParanoid" id="A0A1C7MVZ6"/>
<name>A0A1C7MVZ6_9FUNG</name>
<dbReference type="InterPro" id="IPR045249">
    <property type="entry name" value="HARBI1-like"/>
</dbReference>
<dbReference type="Proteomes" id="UP000093000">
    <property type="component" value="Unassembled WGS sequence"/>
</dbReference>
<comment type="cofactor">
    <cofactor evidence="1">
        <name>a divalent metal cation</name>
        <dbReference type="ChEBI" id="CHEBI:60240"/>
    </cofactor>
</comment>
<dbReference type="PANTHER" id="PTHR22930">
    <property type="match status" value="1"/>
</dbReference>
<dbReference type="InterPro" id="IPR027806">
    <property type="entry name" value="HARBI1_dom"/>
</dbReference>
<comment type="subcellular location">
    <subcellularLocation>
        <location evidence="2">Nucleus</location>
    </subcellularLocation>
</comment>
<dbReference type="GO" id="GO:0004518">
    <property type="term" value="F:nuclease activity"/>
    <property type="evidence" value="ECO:0007669"/>
    <property type="project" value="UniProtKB-KW"/>
</dbReference>
<reference evidence="9 10" key="1">
    <citation type="submission" date="2016-03" db="EMBL/GenBank/DDBJ databases">
        <title>Choanephora cucurbitarum.</title>
        <authorList>
            <person name="Min B."/>
            <person name="Park H."/>
            <person name="Park J.-H."/>
            <person name="Shin H.-D."/>
            <person name="Choi I.-G."/>
        </authorList>
    </citation>
    <scope>NUCLEOTIDE SEQUENCE [LARGE SCALE GENOMIC DNA]</scope>
    <source>
        <strain evidence="9 10">KUS-F28377</strain>
    </source>
</reference>
<evidence type="ECO:0000313" key="9">
    <source>
        <dbReference type="EMBL" id="OBZ81065.1"/>
    </source>
</evidence>
<evidence type="ECO:0000256" key="6">
    <source>
        <dbReference type="ARBA" id="ARBA00022801"/>
    </source>
</evidence>
<dbReference type="STRING" id="101091.A0A1C7MVZ6"/>